<dbReference type="Proteomes" id="UP000887226">
    <property type="component" value="Unassembled WGS sequence"/>
</dbReference>
<dbReference type="OrthoDB" id="3546586at2759"/>
<organism evidence="1 2">
    <name type="scientific">Calycina marina</name>
    <dbReference type="NCBI Taxonomy" id="1763456"/>
    <lineage>
        <taxon>Eukaryota</taxon>
        <taxon>Fungi</taxon>
        <taxon>Dikarya</taxon>
        <taxon>Ascomycota</taxon>
        <taxon>Pezizomycotina</taxon>
        <taxon>Leotiomycetes</taxon>
        <taxon>Helotiales</taxon>
        <taxon>Pezizellaceae</taxon>
        <taxon>Calycina</taxon>
    </lineage>
</organism>
<protein>
    <submittedName>
        <fullName evidence="1">Uncharacterized protein</fullName>
    </submittedName>
</protein>
<comment type="caution">
    <text evidence="1">The sequence shown here is derived from an EMBL/GenBank/DDBJ whole genome shotgun (WGS) entry which is preliminary data.</text>
</comment>
<accession>A0A9P7Z790</accession>
<reference evidence="1" key="1">
    <citation type="journal article" date="2021" name="IMA Fungus">
        <title>Genomic characterization of three marine fungi, including Emericellopsis atlantica sp. nov. with signatures of a generalist lifestyle and marine biomass degradation.</title>
        <authorList>
            <person name="Hagestad O.C."/>
            <person name="Hou L."/>
            <person name="Andersen J.H."/>
            <person name="Hansen E.H."/>
            <person name="Altermark B."/>
            <person name="Li C."/>
            <person name="Kuhnert E."/>
            <person name="Cox R.J."/>
            <person name="Crous P.W."/>
            <person name="Spatafora J.W."/>
            <person name="Lail K."/>
            <person name="Amirebrahimi M."/>
            <person name="Lipzen A."/>
            <person name="Pangilinan J."/>
            <person name="Andreopoulos W."/>
            <person name="Hayes R.D."/>
            <person name="Ng V."/>
            <person name="Grigoriev I.V."/>
            <person name="Jackson S.A."/>
            <person name="Sutton T.D.S."/>
            <person name="Dobson A.D.W."/>
            <person name="Rama T."/>
        </authorList>
    </citation>
    <scope>NUCLEOTIDE SEQUENCE</scope>
    <source>
        <strain evidence="1">TRa3180A</strain>
    </source>
</reference>
<gene>
    <name evidence="1" type="ORF">BJ878DRAFT_276099</name>
</gene>
<dbReference type="EMBL" id="MU253800">
    <property type="protein sequence ID" value="KAG9246566.1"/>
    <property type="molecule type" value="Genomic_DNA"/>
</dbReference>
<sequence>MQSSLIASISASELLPRTDSTCGPTIITSARVITFEDIISLTHSCYSYTTNTPKVSDCPTRPNCITSTTSTLYFPSDESCCAFTPTVTSQGPCSTCQTGCSTVVRTNTVTTTPPPAPPTLPLMPTPLPTMTGPRLCIWERIASSTMHH</sequence>
<keyword evidence="2" id="KW-1185">Reference proteome</keyword>
<evidence type="ECO:0000313" key="1">
    <source>
        <dbReference type="EMBL" id="KAG9246566.1"/>
    </source>
</evidence>
<proteinExistence type="predicted"/>
<dbReference type="AlphaFoldDB" id="A0A9P7Z790"/>
<name>A0A9P7Z790_9HELO</name>
<evidence type="ECO:0000313" key="2">
    <source>
        <dbReference type="Proteomes" id="UP000887226"/>
    </source>
</evidence>